<feature type="transmembrane region" description="Helical" evidence="1">
    <location>
        <begin position="92"/>
        <end position="112"/>
    </location>
</feature>
<dbReference type="RefSeq" id="WP_167955101.1">
    <property type="nucleotide sequence ID" value="NZ_JAATJE010000002.1"/>
</dbReference>
<dbReference type="InterPro" id="IPR026272">
    <property type="entry name" value="SdpI"/>
</dbReference>
<protein>
    <submittedName>
        <fullName evidence="2">Membrane protein</fullName>
    </submittedName>
</protein>
<reference evidence="2 3" key="1">
    <citation type="submission" date="2020-03" db="EMBL/GenBank/DDBJ databases">
        <title>Genomic Encyclopedia of Type Strains, Phase IV (KMG-IV): sequencing the most valuable type-strain genomes for metagenomic binning, comparative biology and taxonomic classification.</title>
        <authorList>
            <person name="Goeker M."/>
        </authorList>
    </citation>
    <scope>NUCLEOTIDE SEQUENCE [LARGE SCALE GENOMIC DNA]</scope>
    <source>
        <strain evidence="2 3">DSM 27651</strain>
    </source>
</reference>
<evidence type="ECO:0000313" key="2">
    <source>
        <dbReference type="EMBL" id="NJC34790.1"/>
    </source>
</evidence>
<feature type="transmembrane region" description="Helical" evidence="1">
    <location>
        <begin position="52"/>
        <end position="71"/>
    </location>
</feature>
<keyword evidence="1" id="KW-0812">Transmembrane</keyword>
<dbReference type="PIRSF" id="PIRSF038959">
    <property type="entry name" value="SdpI"/>
    <property type="match status" value="1"/>
</dbReference>
<keyword evidence="3" id="KW-1185">Reference proteome</keyword>
<dbReference type="EMBL" id="JAATJE010000002">
    <property type="protein sequence ID" value="NJC34790.1"/>
    <property type="molecule type" value="Genomic_DNA"/>
</dbReference>
<keyword evidence="1" id="KW-0472">Membrane</keyword>
<dbReference type="PANTHER" id="PTHR37810:SF5">
    <property type="entry name" value="IMMUNITY PROTEIN SDPI"/>
    <property type="match status" value="1"/>
</dbReference>
<organism evidence="2 3">
    <name type="scientific">Sphingomonas jejuensis</name>
    <dbReference type="NCBI Taxonomy" id="904715"/>
    <lineage>
        <taxon>Bacteria</taxon>
        <taxon>Pseudomonadati</taxon>
        <taxon>Pseudomonadota</taxon>
        <taxon>Alphaproteobacteria</taxon>
        <taxon>Sphingomonadales</taxon>
        <taxon>Sphingomonadaceae</taxon>
        <taxon>Sphingomonas</taxon>
    </lineage>
</organism>
<name>A0ABX0XQ41_9SPHN</name>
<dbReference type="Proteomes" id="UP000734218">
    <property type="component" value="Unassembled WGS sequence"/>
</dbReference>
<comment type="caution">
    <text evidence="2">The sequence shown here is derived from an EMBL/GenBank/DDBJ whole genome shotgun (WGS) entry which is preliminary data.</text>
</comment>
<evidence type="ECO:0000256" key="1">
    <source>
        <dbReference type="SAM" id="Phobius"/>
    </source>
</evidence>
<evidence type="ECO:0000313" key="3">
    <source>
        <dbReference type="Proteomes" id="UP000734218"/>
    </source>
</evidence>
<dbReference type="Pfam" id="PF13630">
    <property type="entry name" value="SdpI"/>
    <property type="match status" value="1"/>
</dbReference>
<feature type="transmembrane region" description="Helical" evidence="1">
    <location>
        <begin position="164"/>
        <end position="184"/>
    </location>
</feature>
<sequence>MENRGLKIASAATVGVMALVAAVAWKNAAPGVALPVHWDAAGLPDRFADAGTALLTPIAVTILLSLLFAALPSIEPLQRRMEASAPLLRTCWAGLLALMLVVQLMVAAPLLGLAAQPSLILAGVGALLVAVGNALPKSRPGFFVGIRTPWTLADTDNWIATHRFGAWTTVIAGLVILLAALAPIDAEARRSLVIAAILNMVATPVLYSFLIWRRQHRA</sequence>
<feature type="transmembrane region" description="Helical" evidence="1">
    <location>
        <begin position="190"/>
        <end position="212"/>
    </location>
</feature>
<proteinExistence type="predicted"/>
<dbReference type="InterPro" id="IPR025962">
    <property type="entry name" value="SdpI/YhfL"/>
</dbReference>
<accession>A0ABX0XQ41</accession>
<gene>
    <name evidence="2" type="ORF">GGR88_002304</name>
</gene>
<keyword evidence="1" id="KW-1133">Transmembrane helix</keyword>
<dbReference type="PANTHER" id="PTHR37810">
    <property type="entry name" value="IMMUNITY PROTEIN SDPI"/>
    <property type="match status" value="1"/>
</dbReference>
<feature type="transmembrane region" description="Helical" evidence="1">
    <location>
        <begin position="118"/>
        <end position="135"/>
    </location>
</feature>